<dbReference type="Proteomes" id="UP001185863">
    <property type="component" value="Unassembled WGS sequence"/>
</dbReference>
<proteinExistence type="predicted"/>
<protein>
    <submittedName>
        <fullName evidence="2">Uncharacterized protein</fullName>
    </submittedName>
</protein>
<reference evidence="2" key="1">
    <citation type="submission" date="2023-10" db="EMBL/GenBank/DDBJ databases">
        <title>Development of a sustainable strategy for remediation of hydrocarbon-contaminated territories based on the waste exchange concept.</title>
        <authorList>
            <person name="Krivoruchko A."/>
        </authorList>
    </citation>
    <scope>NUCLEOTIDE SEQUENCE</scope>
    <source>
        <strain evidence="2">IEGM 68</strain>
    </source>
</reference>
<name>A0AAE4V3E8_9NOCA</name>
<feature type="region of interest" description="Disordered" evidence="1">
    <location>
        <begin position="1"/>
        <end position="21"/>
    </location>
</feature>
<accession>A0AAE4V3E8</accession>
<organism evidence="2 3">
    <name type="scientific">Rhodococcus oxybenzonivorans</name>
    <dbReference type="NCBI Taxonomy" id="1990687"/>
    <lineage>
        <taxon>Bacteria</taxon>
        <taxon>Bacillati</taxon>
        <taxon>Actinomycetota</taxon>
        <taxon>Actinomycetes</taxon>
        <taxon>Mycobacteriales</taxon>
        <taxon>Nocardiaceae</taxon>
        <taxon>Rhodococcus</taxon>
    </lineage>
</organism>
<evidence type="ECO:0000256" key="1">
    <source>
        <dbReference type="SAM" id="MobiDB-lite"/>
    </source>
</evidence>
<dbReference type="RefSeq" id="WP_283254026.1">
    <property type="nucleotide sequence ID" value="NZ_JAWLUP010000092.1"/>
</dbReference>
<gene>
    <name evidence="2" type="ORF">R4315_23795</name>
</gene>
<evidence type="ECO:0000313" key="2">
    <source>
        <dbReference type="EMBL" id="MDV7267552.1"/>
    </source>
</evidence>
<sequence>MTNTDDGERITSVGGSVVCGTRRSPDEATVIVRLLHTEAVPR</sequence>
<evidence type="ECO:0000313" key="3">
    <source>
        <dbReference type="Proteomes" id="UP001185863"/>
    </source>
</evidence>
<comment type="caution">
    <text evidence="2">The sequence shown here is derived from an EMBL/GenBank/DDBJ whole genome shotgun (WGS) entry which is preliminary data.</text>
</comment>
<dbReference type="EMBL" id="JAWLUP010000092">
    <property type="protein sequence ID" value="MDV7267552.1"/>
    <property type="molecule type" value="Genomic_DNA"/>
</dbReference>
<dbReference type="AlphaFoldDB" id="A0AAE4V3E8"/>